<reference evidence="2 3" key="1">
    <citation type="submission" date="2020-03" db="EMBL/GenBank/DDBJ databases">
        <title>Genomic analysis of Bacteroides faecium CBA7301.</title>
        <authorList>
            <person name="Kim J."/>
            <person name="Roh S.W."/>
        </authorList>
    </citation>
    <scope>NUCLEOTIDE SEQUENCE [LARGE SCALE GENOMIC DNA]</scope>
    <source>
        <strain evidence="2 3">CBA7301</strain>
    </source>
</reference>
<gene>
    <name evidence="2" type="ORF">BacF7301_08935</name>
</gene>
<name>A0A6H0KLU7_9BACE</name>
<keyword evidence="3" id="KW-1185">Reference proteome</keyword>
<feature type="region of interest" description="Disordered" evidence="1">
    <location>
        <begin position="1"/>
        <end position="24"/>
    </location>
</feature>
<dbReference type="RefSeq" id="WP_167962080.1">
    <property type="nucleotide sequence ID" value="NZ_CP050831.1"/>
</dbReference>
<dbReference type="AlphaFoldDB" id="A0A6H0KLU7"/>
<proteinExistence type="predicted"/>
<accession>A0A6H0KLU7</accession>
<dbReference type="Proteomes" id="UP000501780">
    <property type="component" value="Chromosome"/>
</dbReference>
<protein>
    <submittedName>
        <fullName evidence="2">Uncharacterized protein</fullName>
    </submittedName>
</protein>
<sequence length="45" mass="4617">MAKKITGKAAASDASKVLRDGRTSVIGKTAAGSALSQREKSGKRK</sequence>
<organism evidence="2 3">
    <name type="scientific">Bacteroides faecium</name>
    <dbReference type="NCBI Taxonomy" id="2715212"/>
    <lineage>
        <taxon>Bacteria</taxon>
        <taxon>Pseudomonadati</taxon>
        <taxon>Bacteroidota</taxon>
        <taxon>Bacteroidia</taxon>
        <taxon>Bacteroidales</taxon>
        <taxon>Bacteroidaceae</taxon>
        <taxon>Bacteroides</taxon>
    </lineage>
</organism>
<evidence type="ECO:0000313" key="2">
    <source>
        <dbReference type="EMBL" id="QIU94265.1"/>
    </source>
</evidence>
<dbReference type="EMBL" id="CP050831">
    <property type="protein sequence ID" value="QIU94265.1"/>
    <property type="molecule type" value="Genomic_DNA"/>
</dbReference>
<evidence type="ECO:0000256" key="1">
    <source>
        <dbReference type="SAM" id="MobiDB-lite"/>
    </source>
</evidence>
<dbReference type="KEGG" id="bfc:BacF7301_08935"/>
<evidence type="ECO:0000313" key="3">
    <source>
        <dbReference type="Proteomes" id="UP000501780"/>
    </source>
</evidence>